<reference evidence="3 4" key="1">
    <citation type="journal article" date="2014" name="Agronomy (Basel)">
        <title>A Draft Genome Sequence for Ensete ventricosum, the Drought-Tolerant Tree Against Hunger.</title>
        <authorList>
            <person name="Harrison J."/>
            <person name="Moore K.A."/>
            <person name="Paszkiewicz K."/>
            <person name="Jones T."/>
            <person name="Grant M."/>
            <person name="Ambacheew D."/>
            <person name="Muzemil S."/>
            <person name="Studholme D.J."/>
        </authorList>
    </citation>
    <scope>NUCLEOTIDE SEQUENCE [LARGE SCALE GENOMIC DNA]</scope>
</reference>
<accession>A0A427AWE6</accession>
<evidence type="ECO:0000313" key="3">
    <source>
        <dbReference type="EMBL" id="RRT80568.1"/>
    </source>
</evidence>
<evidence type="ECO:0000256" key="1">
    <source>
        <dbReference type="SAM" id="MobiDB-lite"/>
    </source>
</evidence>
<sequence length="292" mass="33139">MLTWYVIPVDRAHKRHGTPSITRSIQFKGFFLGKISFQVFRSLHCSGLYVSEPATLLVRKIQLHSFRHRVRSSQASRSSPFLSFLPTRLPQHYKKLKKTVRSPPPCCCWCVCLLIPSNDRRREKRSQQGRMEGKEGPSSSPLMAVACCMCGDRGISDELFRCKICHFRLQHKYCSNLYPTTKHYSSCNWCLRDGGRNAAVQESTMDQTHSLSSSSDLAAGAGFRVKFHRDVSATHLKTLSETVKKRRTTARRSPPAVIGKSQSDLPSLGSSRPKQAFRSKVRKFKLLEEVCC</sequence>
<dbReference type="PANTHER" id="PTHR33779">
    <property type="entry name" value="EXPRESSED PROTEIN"/>
    <property type="match status" value="1"/>
</dbReference>
<dbReference type="AlphaFoldDB" id="A0A427AWE6"/>
<dbReference type="Pfam" id="PF25054">
    <property type="entry name" value="PHD_pln"/>
    <property type="match status" value="1"/>
</dbReference>
<gene>
    <name evidence="3" type="ORF">B296_00013373</name>
</gene>
<evidence type="ECO:0000259" key="2">
    <source>
        <dbReference type="Pfam" id="PF25054"/>
    </source>
</evidence>
<proteinExistence type="predicted"/>
<protein>
    <recommendedName>
        <fullName evidence="2">PHD-type zinc finger plants domain-containing protein</fullName>
    </recommendedName>
</protein>
<feature type="compositionally biased region" description="Polar residues" evidence="1">
    <location>
        <begin position="260"/>
        <end position="273"/>
    </location>
</feature>
<feature type="domain" description="PHD-type zinc finger plants" evidence="2">
    <location>
        <begin position="148"/>
        <end position="190"/>
    </location>
</feature>
<dbReference type="InterPro" id="IPR056874">
    <property type="entry name" value="PHD_dom_pln"/>
</dbReference>
<dbReference type="Proteomes" id="UP000287651">
    <property type="component" value="Unassembled WGS sequence"/>
</dbReference>
<organism evidence="3 4">
    <name type="scientific">Ensete ventricosum</name>
    <name type="common">Abyssinian banana</name>
    <name type="synonym">Musa ensete</name>
    <dbReference type="NCBI Taxonomy" id="4639"/>
    <lineage>
        <taxon>Eukaryota</taxon>
        <taxon>Viridiplantae</taxon>
        <taxon>Streptophyta</taxon>
        <taxon>Embryophyta</taxon>
        <taxon>Tracheophyta</taxon>
        <taxon>Spermatophyta</taxon>
        <taxon>Magnoliopsida</taxon>
        <taxon>Liliopsida</taxon>
        <taxon>Zingiberales</taxon>
        <taxon>Musaceae</taxon>
        <taxon>Ensete</taxon>
    </lineage>
</organism>
<name>A0A427AWE6_ENSVE</name>
<evidence type="ECO:0000313" key="4">
    <source>
        <dbReference type="Proteomes" id="UP000287651"/>
    </source>
</evidence>
<dbReference type="EMBL" id="AMZH03001111">
    <property type="protein sequence ID" value="RRT80568.1"/>
    <property type="molecule type" value="Genomic_DNA"/>
</dbReference>
<comment type="caution">
    <text evidence="3">The sequence shown here is derived from an EMBL/GenBank/DDBJ whole genome shotgun (WGS) entry which is preliminary data.</text>
</comment>
<feature type="region of interest" description="Disordered" evidence="1">
    <location>
        <begin position="242"/>
        <end position="274"/>
    </location>
</feature>
<dbReference type="PANTHER" id="PTHR33779:SF1">
    <property type="entry name" value="EXPRESSED PROTEIN"/>
    <property type="match status" value="1"/>
</dbReference>